<dbReference type="InterPro" id="IPR016454">
    <property type="entry name" value="Cysteine_dSase"/>
</dbReference>
<dbReference type="GO" id="GO:0031071">
    <property type="term" value="F:cysteine desulfurase activity"/>
    <property type="evidence" value="ECO:0007669"/>
    <property type="project" value="UniProtKB-EC"/>
</dbReference>
<evidence type="ECO:0000256" key="2">
    <source>
        <dbReference type="ARBA" id="ARBA00006490"/>
    </source>
</evidence>
<evidence type="ECO:0000256" key="1">
    <source>
        <dbReference type="ARBA" id="ARBA00001933"/>
    </source>
</evidence>
<dbReference type="AlphaFoldDB" id="A0A1W1V9J7"/>
<keyword evidence="4" id="KW-0479">Metal-binding</keyword>
<feature type="domain" description="Aminotransferase class V" evidence="9">
    <location>
        <begin position="2"/>
        <end position="362"/>
    </location>
</feature>
<dbReference type="RefSeq" id="WP_084048242.1">
    <property type="nucleotide sequence ID" value="NZ_FWWU01000009.1"/>
</dbReference>
<dbReference type="InterPro" id="IPR015422">
    <property type="entry name" value="PyrdxlP-dep_Trfase_small"/>
</dbReference>
<keyword evidence="7" id="KW-0411">Iron-sulfur</keyword>
<dbReference type="OrthoDB" id="9808002at2"/>
<dbReference type="PIRSF" id="PIRSF005572">
    <property type="entry name" value="NifS"/>
    <property type="match status" value="1"/>
</dbReference>
<keyword evidence="3" id="KW-0808">Transferase</keyword>
<name>A0A1W1V9J7_9DEIO</name>
<dbReference type="PANTHER" id="PTHR11601">
    <property type="entry name" value="CYSTEINE DESULFURYLASE FAMILY MEMBER"/>
    <property type="match status" value="1"/>
</dbReference>
<comment type="similarity">
    <text evidence="2">Belongs to the class-V pyridoxal-phosphate-dependent aminotransferase family. NifS/IscS subfamily.</text>
</comment>
<keyword evidence="5" id="KW-0663">Pyridoxal phosphate</keyword>
<dbReference type="EMBL" id="FWWU01000009">
    <property type="protein sequence ID" value="SMB89965.1"/>
    <property type="molecule type" value="Genomic_DNA"/>
</dbReference>
<dbReference type="GO" id="GO:0046872">
    <property type="term" value="F:metal ion binding"/>
    <property type="evidence" value="ECO:0007669"/>
    <property type="project" value="UniProtKB-KW"/>
</dbReference>
<protein>
    <submittedName>
        <fullName evidence="10">Cysteine desulfurase</fullName>
    </submittedName>
</protein>
<accession>A0A1W1V9J7</accession>
<dbReference type="InterPro" id="IPR015424">
    <property type="entry name" value="PyrdxlP-dep_Trfase"/>
</dbReference>
<organism evidence="10 11">
    <name type="scientific">Deinococcus hopiensis KR-140</name>
    <dbReference type="NCBI Taxonomy" id="695939"/>
    <lineage>
        <taxon>Bacteria</taxon>
        <taxon>Thermotogati</taxon>
        <taxon>Deinococcota</taxon>
        <taxon>Deinococci</taxon>
        <taxon>Deinococcales</taxon>
        <taxon>Deinococcaceae</taxon>
        <taxon>Deinococcus</taxon>
    </lineage>
</organism>
<dbReference type="SUPFAM" id="SSF53383">
    <property type="entry name" value="PLP-dependent transferases"/>
    <property type="match status" value="1"/>
</dbReference>
<evidence type="ECO:0000313" key="10">
    <source>
        <dbReference type="EMBL" id="SMB89965.1"/>
    </source>
</evidence>
<evidence type="ECO:0000256" key="5">
    <source>
        <dbReference type="ARBA" id="ARBA00022898"/>
    </source>
</evidence>
<evidence type="ECO:0000256" key="4">
    <source>
        <dbReference type="ARBA" id="ARBA00022723"/>
    </source>
</evidence>
<evidence type="ECO:0000256" key="7">
    <source>
        <dbReference type="ARBA" id="ARBA00023014"/>
    </source>
</evidence>
<evidence type="ECO:0000259" key="9">
    <source>
        <dbReference type="Pfam" id="PF00266"/>
    </source>
</evidence>
<dbReference type="InterPro" id="IPR015421">
    <property type="entry name" value="PyrdxlP-dep_Trfase_major"/>
</dbReference>
<dbReference type="InterPro" id="IPR000192">
    <property type="entry name" value="Aminotrans_V_dom"/>
</dbReference>
<evidence type="ECO:0000256" key="3">
    <source>
        <dbReference type="ARBA" id="ARBA00022679"/>
    </source>
</evidence>
<dbReference type="Gene3D" id="3.40.640.10">
    <property type="entry name" value="Type I PLP-dependent aspartate aminotransferase-like (Major domain)"/>
    <property type="match status" value="1"/>
</dbReference>
<keyword evidence="6" id="KW-0408">Iron</keyword>
<keyword evidence="11" id="KW-1185">Reference proteome</keyword>
<dbReference type="Gene3D" id="3.90.1150.10">
    <property type="entry name" value="Aspartate Aminotransferase, domain 1"/>
    <property type="match status" value="1"/>
</dbReference>
<gene>
    <name evidence="10" type="ORF">SAMN00790413_00604</name>
</gene>
<evidence type="ECO:0000256" key="8">
    <source>
        <dbReference type="ARBA" id="ARBA00050776"/>
    </source>
</evidence>
<dbReference type="Pfam" id="PF00266">
    <property type="entry name" value="Aminotran_5"/>
    <property type="match status" value="1"/>
</dbReference>
<dbReference type="STRING" id="695939.SAMN00790413_00604"/>
<reference evidence="10 11" key="1">
    <citation type="submission" date="2017-04" db="EMBL/GenBank/DDBJ databases">
        <authorList>
            <person name="Afonso C.L."/>
            <person name="Miller P.J."/>
            <person name="Scott M.A."/>
            <person name="Spackman E."/>
            <person name="Goraichik I."/>
            <person name="Dimitrov K.M."/>
            <person name="Suarez D.L."/>
            <person name="Swayne D.E."/>
        </authorList>
    </citation>
    <scope>NUCLEOTIDE SEQUENCE [LARGE SCALE GENOMIC DNA]</scope>
    <source>
        <strain evidence="10 11">KR-140</strain>
    </source>
</reference>
<dbReference type="PANTHER" id="PTHR11601:SF34">
    <property type="entry name" value="CYSTEINE DESULFURASE"/>
    <property type="match status" value="1"/>
</dbReference>
<comment type="catalytic activity">
    <reaction evidence="8">
        <text>(sulfur carrier)-H + L-cysteine = (sulfur carrier)-SH + L-alanine</text>
        <dbReference type="Rhea" id="RHEA:43892"/>
        <dbReference type="Rhea" id="RHEA-COMP:14737"/>
        <dbReference type="Rhea" id="RHEA-COMP:14739"/>
        <dbReference type="ChEBI" id="CHEBI:29917"/>
        <dbReference type="ChEBI" id="CHEBI:35235"/>
        <dbReference type="ChEBI" id="CHEBI:57972"/>
        <dbReference type="ChEBI" id="CHEBI:64428"/>
        <dbReference type="EC" id="2.8.1.7"/>
    </reaction>
</comment>
<dbReference type="Proteomes" id="UP000192582">
    <property type="component" value="Unassembled WGS sequence"/>
</dbReference>
<evidence type="ECO:0000256" key="6">
    <source>
        <dbReference type="ARBA" id="ARBA00023004"/>
    </source>
</evidence>
<proteinExistence type="inferred from homology"/>
<comment type="cofactor">
    <cofactor evidence="1">
        <name>pyridoxal 5'-phosphate</name>
        <dbReference type="ChEBI" id="CHEBI:597326"/>
    </cofactor>
</comment>
<dbReference type="GO" id="GO:0051536">
    <property type="term" value="F:iron-sulfur cluster binding"/>
    <property type="evidence" value="ECO:0007669"/>
    <property type="project" value="UniProtKB-KW"/>
</dbReference>
<evidence type="ECO:0000313" key="11">
    <source>
        <dbReference type="Proteomes" id="UP000192582"/>
    </source>
</evidence>
<sequence>MIYLDYAATHPMTPEALAAYAEAAALPGNPASVHVAGQAARERLEEGRARVADALGVDPRTLIANGGGTEGDNHVLLGAARLWEEQHGRPGHLVTTQTEHSAVLAPARWLSAQGWDVTFLPPDREGRYVPEQLAEVLRGNTALVSIHHANNELGTVQATAALAAVAAAYGVPYHTDAVQAPGVLPLDLTGWGVSFATFAAHKWGGPRGVGFVYVRRGSELPPVTLGGGQEGGLRPGTQNTAGVYAAGVALTHAAARREETFAHLTALRARFMDRAASISGLRVNHPGDGSPKIASVTVPGADGEALLMNLDLLGISASAGSACAAGTMQASHVLTAIGLGEQDARASLRFSFGRPTTPAEVETAADALRQAAEFSRP</sequence>